<evidence type="ECO:0000256" key="1">
    <source>
        <dbReference type="SAM" id="Phobius"/>
    </source>
</evidence>
<accession>A0A387B989</accession>
<dbReference type="EMBL" id="CP032627">
    <property type="protein sequence ID" value="AYG00395.1"/>
    <property type="molecule type" value="Genomic_DNA"/>
</dbReference>
<keyword evidence="1" id="KW-0812">Transmembrane</keyword>
<name>A0A387B989_9LACT</name>
<evidence type="ECO:0000313" key="2">
    <source>
        <dbReference type="EMBL" id="AYG00395.1"/>
    </source>
</evidence>
<keyword evidence="1" id="KW-0472">Membrane</keyword>
<dbReference type="Proteomes" id="UP000269374">
    <property type="component" value="Chromosome"/>
</dbReference>
<dbReference type="RefSeq" id="WP_120771783.1">
    <property type="nucleotide sequence ID" value="NZ_CP032627.1"/>
</dbReference>
<keyword evidence="1" id="KW-1133">Transmembrane helix</keyword>
<evidence type="ECO:0000313" key="3">
    <source>
        <dbReference type="Proteomes" id="UP000269374"/>
    </source>
</evidence>
<reference evidence="2 3" key="1">
    <citation type="submission" date="2018-09" db="EMBL/GenBank/DDBJ databases">
        <title>Genome sequencing of strain 1JSPR-7.</title>
        <authorList>
            <person name="Heo J."/>
            <person name="Kim S.-J."/>
            <person name="Kwon S.-W."/>
        </authorList>
    </citation>
    <scope>NUCLEOTIDE SEQUENCE [LARGE SCALE GENOMIC DNA]</scope>
    <source>
        <strain evidence="2 3">1JSPR-7</strain>
    </source>
</reference>
<organism evidence="2 3">
    <name type="scientific">Lactococcus allomyrinae</name>
    <dbReference type="NCBI Taxonomy" id="2419773"/>
    <lineage>
        <taxon>Bacteria</taxon>
        <taxon>Bacillati</taxon>
        <taxon>Bacillota</taxon>
        <taxon>Bacilli</taxon>
        <taxon>Lactobacillales</taxon>
        <taxon>Streptococcaceae</taxon>
        <taxon>Lactococcus</taxon>
    </lineage>
</organism>
<protein>
    <submittedName>
        <fullName evidence="2">Uncharacterized protein</fullName>
    </submittedName>
</protein>
<feature type="transmembrane region" description="Helical" evidence="1">
    <location>
        <begin position="15"/>
        <end position="39"/>
    </location>
</feature>
<sequence length="71" mass="8365">MLHQTNRLLLLMESLIVFTTILGAFWRNLISRLFVLIMLGTILKKYEIDITSILNQEFDELEKMKFSKSSD</sequence>
<proteinExistence type="predicted"/>
<dbReference type="KEGG" id="lact:D7I46_04385"/>
<gene>
    <name evidence="2" type="ORF">D7I46_04385</name>
</gene>
<dbReference type="AlphaFoldDB" id="A0A387B989"/>
<keyword evidence="3" id="KW-1185">Reference proteome</keyword>